<dbReference type="Proteomes" id="UP000885986">
    <property type="component" value="Unassembled WGS sequence"/>
</dbReference>
<proteinExistence type="predicted"/>
<gene>
    <name evidence="1" type="ORF">ENN98_04515</name>
</gene>
<protein>
    <submittedName>
        <fullName evidence="1">Uncharacterized protein</fullName>
    </submittedName>
</protein>
<sequence>MKVPSKNIDLTKVRAVVYHIPGGDSFAVPVEGLEPFIEFGFGKICDTSEIDGFVHFFPRGNA</sequence>
<accession>A0A7C2TGC4</accession>
<comment type="caution">
    <text evidence="1">The sequence shown here is derived from an EMBL/GenBank/DDBJ whole genome shotgun (WGS) entry which is preliminary data.</text>
</comment>
<dbReference type="EMBL" id="DSDS01000104">
    <property type="protein sequence ID" value="HET97946.1"/>
    <property type="molecule type" value="Genomic_DNA"/>
</dbReference>
<organism evidence="1">
    <name type="scientific">Desulfurivibrio alkaliphilus</name>
    <dbReference type="NCBI Taxonomy" id="427923"/>
    <lineage>
        <taxon>Bacteria</taxon>
        <taxon>Pseudomonadati</taxon>
        <taxon>Thermodesulfobacteriota</taxon>
        <taxon>Desulfobulbia</taxon>
        <taxon>Desulfobulbales</taxon>
        <taxon>Desulfobulbaceae</taxon>
        <taxon>Desulfurivibrio</taxon>
    </lineage>
</organism>
<name>A0A7C2TGC4_9BACT</name>
<evidence type="ECO:0000313" key="1">
    <source>
        <dbReference type="EMBL" id="HET97946.1"/>
    </source>
</evidence>
<reference evidence="1" key="1">
    <citation type="journal article" date="2020" name="mSystems">
        <title>Genome- and Community-Level Interaction Insights into Carbon Utilization and Element Cycling Functions of Hydrothermarchaeota in Hydrothermal Sediment.</title>
        <authorList>
            <person name="Zhou Z."/>
            <person name="Liu Y."/>
            <person name="Xu W."/>
            <person name="Pan J."/>
            <person name="Luo Z.H."/>
            <person name="Li M."/>
        </authorList>
    </citation>
    <scope>NUCLEOTIDE SEQUENCE [LARGE SCALE GENOMIC DNA]</scope>
    <source>
        <strain evidence="1">SpSt-1224</strain>
    </source>
</reference>
<dbReference type="AlphaFoldDB" id="A0A7C2TGC4"/>